<keyword evidence="4" id="KW-0830">Ubiquinone</keyword>
<organism evidence="4 5">
    <name type="scientific">Haloferax larsenii</name>
    <dbReference type="NCBI Taxonomy" id="302484"/>
    <lineage>
        <taxon>Archaea</taxon>
        <taxon>Methanobacteriati</taxon>
        <taxon>Methanobacteriota</taxon>
        <taxon>Stenosarchaea group</taxon>
        <taxon>Halobacteria</taxon>
        <taxon>Halobacteriales</taxon>
        <taxon>Haloferacaceae</taxon>
        <taxon>Haloferax</taxon>
    </lineage>
</organism>
<dbReference type="GO" id="GO:0032259">
    <property type="term" value="P:methylation"/>
    <property type="evidence" value="ECO:0007669"/>
    <property type="project" value="UniProtKB-KW"/>
</dbReference>
<evidence type="ECO:0000256" key="1">
    <source>
        <dbReference type="ARBA" id="ARBA00022679"/>
    </source>
</evidence>
<keyword evidence="4" id="KW-0489">Methyltransferase</keyword>
<gene>
    <name evidence="4" type="ORF">SAMN04488691_107130</name>
</gene>
<dbReference type="OrthoDB" id="1018at2157"/>
<sequence length="255" mass="29310">MTHWTEQLFIENAETFGEILERRFEQASEEVEQLLRLVENQRGVRPERTLDVACGVGRHVLALAEEGCTAEGLDFSPKFIREAQERASDAGLTEQVEFHVHDMRELEQFEGPFDLVTIIWNSLGYYDKQTDVEMLSEIRRLLSEDGVLAIETSNKEFYVRDFEDSNVQEVGNQLHVERKDFDVETGRFETTVDVFSSEGTEYDYLDTIAFQPRLYAPVELREMCERAGFEDISLFSGFAGRDVSLDSPRVVVLAE</sequence>
<dbReference type="Gene3D" id="2.20.25.110">
    <property type="entry name" value="S-adenosyl-L-methionine-dependent methyltransferases"/>
    <property type="match status" value="1"/>
</dbReference>
<accession>A0A1H7SL79</accession>
<keyword evidence="2" id="KW-0175">Coiled coil</keyword>
<dbReference type="EMBL" id="FOAD01000007">
    <property type="protein sequence ID" value="SEL73410.1"/>
    <property type="molecule type" value="Genomic_DNA"/>
</dbReference>
<evidence type="ECO:0000313" key="4">
    <source>
        <dbReference type="EMBL" id="SEL73410.1"/>
    </source>
</evidence>
<dbReference type="RefSeq" id="WP_074795441.1">
    <property type="nucleotide sequence ID" value="NZ_FOAD01000007.1"/>
</dbReference>
<dbReference type="SUPFAM" id="SSF53335">
    <property type="entry name" value="S-adenosyl-L-methionine-dependent methyltransferases"/>
    <property type="match status" value="1"/>
</dbReference>
<dbReference type="Proteomes" id="UP000183894">
    <property type="component" value="Unassembled WGS sequence"/>
</dbReference>
<evidence type="ECO:0000256" key="2">
    <source>
        <dbReference type="SAM" id="Coils"/>
    </source>
</evidence>
<feature type="coiled-coil region" evidence="2">
    <location>
        <begin position="17"/>
        <end position="44"/>
    </location>
</feature>
<dbReference type="InterPro" id="IPR029063">
    <property type="entry name" value="SAM-dependent_MTases_sf"/>
</dbReference>
<dbReference type="Gene3D" id="3.40.50.150">
    <property type="entry name" value="Vaccinia Virus protein VP39"/>
    <property type="match status" value="1"/>
</dbReference>
<evidence type="ECO:0000313" key="5">
    <source>
        <dbReference type="Proteomes" id="UP000183894"/>
    </source>
</evidence>
<dbReference type="CDD" id="cd02440">
    <property type="entry name" value="AdoMet_MTases"/>
    <property type="match status" value="1"/>
</dbReference>
<reference evidence="4 5" key="1">
    <citation type="submission" date="2016-10" db="EMBL/GenBank/DDBJ databases">
        <authorList>
            <person name="de Groot N.N."/>
        </authorList>
    </citation>
    <scope>NUCLEOTIDE SEQUENCE [LARGE SCALE GENOMIC DNA]</scope>
    <source>
        <strain evidence="4 5">CDM_5</strain>
    </source>
</reference>
<feature type="domain" description="Methyltransferase" evidence="3">
    <location>
        <begin position="50"/>
        <end position="146"/>
    </location>
</feature>
<name>A0A1H7SL79_HALLR</name>
<keyword evidence="1" id="KW-0808">Transferase</keyword>
<dbReference type="PANTHER" id="PTHR43861">
    <property type="entry name" value="TRANS-ACONITATE 2-METHYLTRANSFERASE-RELATED"/>
    <property type="match status" value="1"/>
</dbReference>
<dbReference type="InterPro" id="IPR041698">
    <property type="entry name" value="Methyltransf_25"/>
</dbReference>
<protein>
    <submittedName>
        <fullName evidence="4">Ubiquinone/menaquinone biosynthesis C-methylase UbiE</fullName>
    </submittedName>
</protein>
<dbReference type="AlphaFoldDB" id="A0A1H7SL79"/>
<dbReference type="GO" id="GO:0008168">
    <property type="term" value="F:methyltransferase activity"/>
    <property type="evidence" value="ECO:0007669"/>
    <property type="project" value="UniProtKB-KW"/>
</dbReference>
<dbReference type="Pfam" id="PF13649">
    <property type="entry name" value="Methyltransf_25"/>
    <property type="match status" value="1"/>
</dbReference>
<evidence type="ECO:0000259" key="3">
    <source>
        <dbReference type="Pfam" id="PF13649"/>
    </source>
</evidence>
<proteinExistence type="predicted"/>